<dbReference type="EMBL" id="ADEG01000058">
    <property type="protein sequence ID" value="EFA91962.1"/>
    <property type="molecule type" value="Genomic_DNA"/>
</dbReference>
<proteinExistence type="predicted"/>
<evidence type="ECO:0000256" key="1">
    <source>
        <dbReference type="SAM" id="Phobius"/>
    </source>
</evidence>
<organism evidence="2 3">
    <name type="scientific">Hoylesella buccalis ATCC 35310</name>
    <dbReference type="NCBI Taxonomy" id="679190"/>
    <lineage>
        <taxon>Bacteria</taxon>
        <taxon>Pseudomonadati</taxon>
        <taxon>Bacteroidota</taxon>
        <taxon>Bacteroidia</taxon>
        <taxon>Bacteroidales</taxon>
        <taxon>Prevotellaceae</taxon>
        <taxon>Hoylesella</taxon>
    </lineage>
</organism>
<keyword evidence="1" id="KW-0472">Membrane</keyword>
<dbReference type="AlphaFoldDB" id="D1W5U5"/>
<accession>D1W5U5</accession>
<evidence type="ECO:0000313" key="3">
    <source>
        <dbReference type="Proteomes" id="UP000005283"/>
    </source>
</evidence>
<reference evidence="2 3" key="1">
    <citation type="submission" date="2009-12" db="EMBL/GenBank/DDBJ databases">
        <title>Genome Sequence of Prevotella buccalis ATCC 35310.</title>
        <authorList>
            <person name="Durkin A.S."/>
            <person name="Madupu R."/>
            <person name="Torralba M."/>
            <person name="Methe B."/>
            <person name="Sutton G."/>
            <person name="Strausberg R.L."/>
            <person name="Nelson K.E."/>
        </authorList>
    </citation>
    <scope>NUCLEOTIDE SEQUENCE [LARGE SCALE GENOMIC DNA]</scope>
    <source>
        <strain evidence="2 3">ATCC 35310</strain>
    </source>
</reference>
<dbReference type="Proteomes" id="UP000005283">
    <property type="component" value="Unassembled WGS sequence"/>
</dbReference>
<evidence type="ECO:0000313" key="2">
    <source>
        <dbReference type="EMBL" id="EFA91962.1"/>
    </source>
</evidence>
<comment type="caution">
    <text evidence="2">The sequence shown here is derived from an EMBL/GenBank/DDBJ whole genome shotgun (WGS) entry which is preliminary data.</text>
</comment>
<keyword evidence="1" id="KW-0812">Transmembrane</keyword>
<name>D1W5U5_9BACT</name>
<gene>
    <name evidence="2" type="ORF">HMPREF0650_1532</name>
</gene>
<protein>
    <submittedName>
        <fullName evidence="2">Uncharacterized protein</fullName>
    </submittedName>
</protein>
<dbReference type="STRING" id="679190.HMPREF0650_1532"/>
<keyword evidence="3" id="KW-1185">Reference proteome</keyword>
<sequence length="52" mass="6288">MPLLCLVSSAKIRIFAGMVGWLFVFYKYYHTQLQYKCKKRVIFVSFYKQTEI</sequence>
<keyword evidence="1" id="KW-1133">Transmembrane helix</keyword>
<feature type="transmembrane region" description="Helical" evidence="1">
    <location>
        <begin position="12"/>
        <end position="29"/>
    </location>
</feature>